<dbReference type="InterPro" id="IPR036322">
    <property type="entry name" value="WD40_repeat_dom_sf"/>
</dbReference>
<evidence type="ECO:0000256" key="2">
    <source>
        <dbReference type="ARBA" id="ARBA00023136"/>
    </source>
</evidence>
<dbReference type="GO" id="GO:0006914">
    <property type="term" value="P:autophagy"/>
    <property type="evidence" value="ECO:0007669"/>
    <property type="project" value="TreeGrafter"/>
</dbReference>
<evidence type="ECO:0000256" key="1">
    <source>
        <dbReference type="ARBA" id="ARBA00004184"/>
    </source>
</evidence>
<dbReference type="InterPro" id="IPR019452">
    <property type="entry name" value="VPS39/TGF_beta_rcpt-assoc_1"/>
</dbReference>
<dbReference type="InterPro" id="IPR032914">
    <property type="entry name" value="Vam6/VPS39/TRAP1"/>
</dbReference>
<dbReference type="PANTHER" id="PTHR12894">
    <property type="entry name" value="CNH DOMAIN CONTAINING"/>
    <property type="match status" value="1"/>
</dbReference>
<evidence type="ECO:0000256" key="5">
    <source>
        <dbReference type="SAM" id="MobiDB-lite"/>
    </source>
</evidence>
<proteinExistence type="inferred from homology"/>
<dbReference type="InterPro" id="IPR001180">
    <property type="entry name" value="CNH_dom"/>
</dbReference>
<organism evidence="7 8">
    <name type="scientific">Thelephora terrestris</name>
    <dbReference type="NCBI Taxonomy" id="56493"/>
    <lineage>
        <taxon>Eukaryota</taxon>
        <taxon>Fungi</taxon>
        <taxon>Dikarya</taxon>
        <taxon>Basidiomycota</taxon>
        <taxon>Agaricomycotina</taxon>
        <taxon>Agaricomycetes</taxon>
        <taxon>Thelephorales</taxon>
        <taxon>Thelephoraceae</taxon>
        <taxon>Thelephora</taxon>
    </lineage>
</organism>
<evidence type="ECO:0000259" key="6">
    <source>
        <dbReference type="PROSITE" id="PS50219"/>
    </source>
</evidence>
<accession>A0A9P6HMV1</accession>
<comment type="similarity">
    <text evidence="3">Belongs to the VAM6/VPS39 family.</text>
</comment>
<dbReference type="GO" id="GO:0034058">
    <property type="term" value="P:endosomal vesicle fusion"/>
    <property type="evidence" value="ECO:0007669"/>
    <property type="project" value="TreeGrafter"/>
</dbReference>
<dbReference type="EMBL" id="WIUZ02000002">
    <property type="protein sequence ID" value="KAF9790690.1"/>
    <property type="molecule type" value="Genomic_DNA"/>
</dbReference>
<dbReference type="PANTHER" id="PTHR12894:SF49">
    <property type="entry name" value="VAM6_VPS39-LIKE PROTEIN"/>
    <property type="match status" value="1"/>
</dbReference>
<sequence length="1073" mass="118398">MAGPFLPPQVILDGFKERPEALATQGDKLYIGTSTGTVHMYALGDEQGESGNATLTKTITVSKKPIEQLGYLKDINSLVVLSDMTVTLFPVPDLQPPSPLPKAKAAFSFTIHTSIQHISSEGKSPTIPVPTVISYLVIACRRKLVIYSWKDGEPQEVQETPLPHSPRTMSFMNDDTIAFAYSPTEHAVFSLKTMAPVEITLPAATTTTGMGAFSGLTGYMTLGLGAKAKPSLLTIKESEVLVVKDNVGHFLSPDGSPSRPERIDWPAPPEETAFIDPYVFVVLPPGTVPSEQTDGVTPSFVPSSVVQVRSSISLANVQTVPFPPLPAGATPAASNYSIRLLTSSPSSKSPLLMARSPIDRTAATTQGSAIWRVSMKSWGEQIDELVVAGSYLNALSLLDTLDVAVVPDKAQRRALIRSLYAVSLFKDMKYDEAIDIFIELDTNPARVVSLYPESIAGRLSTPEKDWIVLFGGPKEEVPVIQEPEPSEHVKTTEEPQNAEGGDQLTSTSVSAAPASGAAASLKGYLPNLIRSAAKDDDTASIASRRSMRRRVTMDIFETFGIPSATNNTSATGAPTSAPTAAAPTQLSPADFKRSADALRRYLTDRRPKLDGVLKTFGITPSQSHKVSPLSEATVEDLRGIPSMPLTTLTPNQLIRFAQVVYTALFKSYLLTMPGLLGSLCRIENWCEVSEVETLLKEREKFSELIYLYNGKKMHAQALDLLHHLSQNETDIREKLQPTVTYLQKLGEEYMDQVFKSARWVFQQDQNIAFEIFQSEDVELPRPKVADFLETMDPRICARFIEYLIEEKGEDSVGFHNRLAELYLKMATPGRSVLPEASRSEAYATLLTFIDTTVTYQTDRLFGLLPSEGFFEAKAILLGRMGRHENALEIYVYRLHDYLKAEEYCNRVFDSSSSKNSSIFLTLLRIYLQPGVSSTSKSPTTSAFSLPLPAALLQPALQLISRHSRRLDATETLKLLPPLVQARDVKEFLVESLRMPRFDTRVIREIAKARRDDVATRLMILEEKRVKVVDSRICPQCHKRIGHNSVIAVHAPRGEVTHYQCREAFSRSLRESAR</sequence>
<gene>
    <name evidence="7" type="ORF">BJ322DRAFT_1037924</name>
</gene>
<comment type="subcellular location">
    <subcellularLocation>
        <location evidence="1">Endomembrane system</location>
        <topology evidence="1">Peripheral membrane protein</topology>
    </subcellularLocation>
</comment>
<comment type="caution">
    <text evidence="7">The sequence shown here is derived from an EMBL/GenBank/DDBJ whole genome shotgun (WGS) entry which is preliminary data.</text>
</comment>
<dbReference type="PROSITE" id="PS50219">
    <property type="entry name" value="CNH"/>
    <property type="match status" value="1"/>
</dbReference>
<dbReference type="SUPFAM" id="SSF50978">
    <property type="entry name" value="WD40 repeat-like"/>
    <property type="match status" value="1"/>
</dbReference>
<reference evidence="7" key="1">
    <citation type="journal article" date="2020" name="Nat. Commun.">
        <title>Large-scale genome sequencing of mycorrhizal fungi provides insights into the early evolution of symbiotic traits.</title>
        <authorList>
            <person name="Miyauchi S."/>
            <person name="Kiss E."/>
            <person name="Kuo A."/>
            <person name="Drula E."/>
            <person name="Kohler A."/>
            <person name="Sanchez-Garcia M."/>
            <person name="Morin E."/>
            <person name="Andreopoulos B."/>
            <person name="Barry K.W."/>
            <person name="Bonito G."/>
            <person name="Buee M."/>
            <person name="Carver A."/>
            <person name="Chen C."/>
            <person name="Cichocki N."/>
            <person name="Clum A."/>
            <person name="Culley D."/>
            <person name="Crous P.W."/>
            <person name="Fauchery L."/>
            <person name="Girlanda M."/>
            <person name="Hayes R.D."/>
            <person name="Keri Z."/>
            <person name="LaButti K."/>
            <person name="Lipzen A."/>
            <person name="Lombard V."/>
            <person name="Magnuson J."/>
            <person name="Maillard F."/>
            <person name="Murat C."/>
            <person name="Nolan M."/>
            <person name="Ohm R.A."/>
            <person name="Pangilinan J."/>
            <person name="Pereira M.F."/>
            <person name="Perotto S."/>
            <person name="Peter M."/>
            <person name="Pfister S."/>
            <person name="Riley R."/>
            <person name="Sitrit Y."/>
            <person name="Stielow J.B."/>
            <person name="Szollosi G."/>
            <person name="Zifcakova L."/>
            <person name="Stursova M."/>
            <person name="Spatafora J.W."/>
            <person name="Tedersoo L."/>
            <person name="Vaario L.M."/>
            <person name="Yamada A."/>
            <person name="Yan M."/>
            <person name="Wang P."/>
            <person name="Xu J."/>
            <person name="Bruns T."/>
            <person name="Baldrian P."/>
            <person name="Vilgalys R."/>
            <person name="Dunand C."/>
            <person name="Henrissat B."/>
            <person name="Grigoriev I.V."/>
            <person name="Hibbett D."/>
            <person name="Nagy L.G."/>
            <person name="Martin F.M."/>
        </authorList>
    </citation>
    <scope>NUCLEOTIDE SEQUENCE</scope>
    <source>
        <strain evidence="7">UH-Tt-Lm1</strain>
    </source>
</reference>
<evidence type="ECO:0000256" key="4">
    <source>
        <dbReference type="PROSITE-ProRule" id="PRU01006"/>
    </source>
</evidence>
<protein>
    <recommendedName>
        <fullName evidence="6">CNH domain-containing protein</fullName>
    </recommendedName>
</protein>
<dbReference type="Pfam" id="PF10367">
    <property type="entry name" value="zf-Vps39_C"/>
    <property type="match status" value="1"/>
</dbReference>
<evidence type="ECO:0000313" key="8">
    <source>
        <dbReference type="Proteomes" id="UP000736335"/>
    </source>
</evidence>
<evidence type="ECO:0000256" key="3">
    <source>
        <dbReference type="ARBA" id="ARBA00038201"/>
    </source>
</evidence>
<keyword evidence="2" id="KW-0472">Membrane</keyword>
<dbReference type="GO" id="GO:0006886">
    <property type="term" value="P:intracellular protein transport"/>
    <property type="evidence" value="ECO:0007669"/>
    <property type="project" value="UniProtKB-UniRule"/>
</dbReference>
<feature type="region of interest" description="Disordered" evidence="5">
    <location>
        <begin position="563"/>
        <end position="586"/>
    </location>
</feature>
<keyword evidence="8" id="KW-1185">Reference proteome</keyword>
<feature type="domain" description="CNH" evidence="6">
    <location>
        <begin position="16"/>
        <end position="335"/>
    </location>
</feature>
<dbReference type="GO" id="GO:0000329">
    <property type="term" value="C:fungal-type vacuole membrane"/>
    <property type="evidence" value="ECO:0007669"/>
    <property type="project" value="TreeGrafter"/>
</dbReference>
<dbReference type="GO" id="GO:0012505">
    <property type="term" value="C:endomembrane system"/>
    <property type="evidence" value="ECO:0007669"/>
    <property type="project" value="UniProtKB-SubCell"/>
</dbReference>
<dbReference type="Pfam" id="PF10366">
    <property type="entry name" value="Vps39_1"/>
    <property type="match status" value="1"/>
</dbReference>
<feature type="repeat" description="CHCR" evidence="4">
    <location>
        <begin position="771"/>
        <end position="931"/>
    </location>
</feature>
<evidence type="ECO:0000313" key="7">
    <source>
        <dbReference type="EMBL" id="KAF9790690.1"/>
    </source>
</evidence>
<feature type="region of interest" description="Disordered" evidence="5">
    <location>
        <begin position="477"/>
        <end position="511"/>
    </location>
</feature>
<dbReference type="Proteomes" id="UP000736335">
    <property type="component" value="Unassembled WGS sequence"/>
</dbReference>
<dbReference type="Pfam" id="PF00780">
    <property type="entry name" value="CNH"/>
    <property type="match status" value="1"/>
</dbReference>
<dbReference type="InterPro" id="IPR000547">
    <property type="entry name" value="Clathrin_H-chain/VPS_repeat"/>
</dbReference>
<reference evidence="7" key="2">
    <citation type="submission" date="2020-11" db="EMBL/GenBank/DDBJ databases">
        <authorList>
            <consortium name="DOE Joint Genome Institute"/>
            <person name="Kuo A."/>
            <person name="Miyauchi S."/>
            <person name="Kiss E."/>
            <person name="Drula E."/>
            <person name="Kohler A."/>
            <person name="Sanchez-Garcia M."/>
            <person name="Andreopoulos B."/>
            <person name="Barry K.W."/>
            <person name="Bonito G."/>
            <person name="Buee M."/>
            <person name="Carver A."/>
            <person name="Chen C."/>
            <person name="Cichocki N."/>
            <person name="Clum A."/>
            <person name="Culley D."/>
            <person name="Crous P.W."/>
            <person name="Fauchery L."/>
            <person name="Girlanda M."/>
            <person name="Hayes R."/>
            <person name="Keri Z."/>
            <person name="Labutti K."/>
            <person name="Lipzen A."/>
            <person name="Lombard V."/>
            <person name="Magnuson J."/>
            <person name="Maillard F."/>
            <person name="Morin E."/>
            <person name="Murat C."/>
            <person name="Nolan M."/>
            <person name="Ohm R."/>
            <person name="Pangilinan J."/>
            <person name="Pereira M."/>
            <person name="Perotto S."/>
            <person name="Peter M."/>
            <person name="Riley R."/>
            <person name="Sitrit Y."/>
            <person name="Stielow B."/>
            <person name="Szollosi G."/>
            <person name="Zifcakova L."/>
            <person name="Stursova M."/>
            <person name="Spatafora J.W."/>
            <person name="Tedersoo L."/>
            <person name="Vaario L.-M."/>
            <person name="Yamada A."/>
            <person name="Yan M."/>
            <person name="Wang P."/>
            <person name="Xu J."/>
            <person name="Bruns T."/>
            <person name="Baldrian P."/>
            <person name="Vilgalys R."/>
            <person name="Henrissat B."/>
            <person name="Grigoriev I.V."/>
            <person name="Hibbett D."/>
            <person name="Nagy L.G."/>
            <person name="Martin F.M."/>
        </authorList>
    </citation>
    <scope>NUCLEOTIDE SEQUENCE</scope>
    <source>
        <strain evidence="7">UH-Tt-Lm1</strain>
    </source>
</reference>
<dbReference type="AlphaFoldDB" id="A0A9P6HMV1"/>
<dbReference type="PROSITE" id="PS50236">
    <property type="entry name" value="CHCR"/>
    <property type="match status" value="1"/>
</dbReference>
<name>A0A9P6HMV1_9AGAM</name>
<dbReference type="InterPro" id="IPR019453">
    <property type="entry name" value="VPS39/TGFA1_Znf"/>
</dbReference>
<dbReference type="OrthoDB" id="5325112at2759"/>